<dbReference type="PANTHER" id="PTHR46520:SF1">
    <property type="entry name" value="SERINE BETA-LACTAMASE-LIKE PROTEIN LACTB, MITOCHONDRIAL"/>
    <property type="match status" value="1"/>
</dbReference>
<accession>A0A7Y0LEH2</accession>
<dbReference type="InterPro" id="IPR001466">
    <property type="entry name" value="Beta-lactam-related"/>
</dbReference>
<protein>
    <submittedName>
        <fullName evidence="2">Beta-lactamase family protein</fullName>
    </submittedName>
</protein>
<dbReference type="AlphaFoldDB" id="A0A7Y0LEH2"/>
<evidence type="ECO:0000313" key="2">
    <source>
        <dbReference type="EMBL" id="NMP32768.1"/>
    </source>
</evidence>
<dbReference type="Proteomes" id="UP000568664">
    <property type="component" value="Unassembled WGS sequence"/>
</dbReference>
<dbReference type="SUPFAM" id="SSF56601">
    <property type="entry name" value="beta-lactamase/transpeptidase-like"/>
    <property type="match status" value="1"/>
</dbReference>
<feature type="domain" description="Beta-lactamase-related" evidence="1">
    <location>
        <begin position="74"/>
        <end position="394"/>
    </location>
</feature>
<comment type="caution">
    <text evidence="2">The sequence shown here is derived from an EMBL/GenBank/DDBJ whole genome shotgun (WGS) entry which is preliminary data.</text>
</comment>
<dbReference type="GO" id="GO:0019216">
    <property type="term" value="P:regulation of lipid metabolic process"/>
    <property type="evidence" value="ECO:0007669"/>
    <property type="project" value="TreeGrafter"/>
</dbReference>
<gene>
    <name evidence="2" type="ORF">HII17_14500</name>
</gene>
<dbReference type="GO" id="GO:0008233">
    <property type="term" value="F:peptidase activity"/>
    <property type="evidence" value="ECO:0007669"/>
    <property type="project" value="TreeGrafter"/>
</dbReference>
<name>A0A7Y0LEH2_9GAMM</name>
<reference evidence="2 3" key="1">
    <citation type="submission" date="2020-04" db="EMBL/GenBank/DDBJ databases">
        <title>Thalassotalea sp. M1531, isolated from the surface of marine red alga.</title>
        <authorList>
            <person name="Pang L."/>
            <person name="Lu D.-C."/>
        </authorList>
    </citation>
    <scope>NUCLEOTIDE SEQUENCE [LARGE SCALE GENOMIC DNA]</scope>
    <source>
        <strain evidence="2 3">M1531</strain>
    </source>
</reference>
<sequence>MKKTLFIIFSFILLPLLYISWPAYQGLAYRGMLPMIGFNYIAWPSEQPTSNEVLDDRFNQTANQALTALTIQQQNVAAPGYTAAVARNGKLLWSGSVGWADIRNKIKMTTDTQLRIGSTSKAMTATGLARLVDSGKLNLDSPLSDYFDVVPNPNWTNITARQLASHMAGIPHYGDNTEKLGMLETISAQTHFPDPLDAIALFDESDMLFAPGEKFSYSSLGTVLLSTLMQSKAKMSYQAYMQQAVFDQLAMNATFTETPNQTSDKLAAFYWQDKTQLTRLKPWYDIDLSHRLAGGGWVSTSKDLVKLGQGFMNNDFISEQTRTMFWTPQKTNNGEVNPQKYGIGWRINALNLGEGYPPLTFIHHGGVSAGAQSFLMIIPEYQLSLSVNANIRTDVFSDFASVSYEIARLFIDEIEKQNHQRQ</sequence>
<dbReference type="RefSeq" id="WP_169076067.1">
    <property type="nucleotide sequence ID" value="NZ_JABBXH010000004.1"/>
</dbReference>
<dbReference type="InterPro" id="IPR052794">
    <property type="entry name" value="Mito_Ser_Protease_LACTB"/>
</dbReference>
<proteinExistence type="predicted"/>
<dbReference type="InterPro" id="IPR012338">
    <property type="entry name" value="Beta-lactam/transpept-like"/>
</dbReference>
<dbReference type="GO" id="GO:0006508">
    <property type="term" value="P:proteolysis"/>
    <property type="evidence" value="ECO:0007669"/>
    <property type="project" value="TreeGrafter"/>
</dbReference>
<dbReference type="Pfam" id="PF00144">
    <property type="entry name" value="Beta-lactamase"/>
    <property type="match status" value="1"/>
</dbReference>
<evidence type="ECO:0000313" key="3">
    <source>
        <dbReference type="Proteomes" id="UP000568664"/>
    </source>
</evidence>
<keyword evidence="3" id="KW-1185">Reference proteome</keyword>
<dbReference type="EMBL" id="JABBXH010000004">
    <property type="protein sequence ID" value="NMP32768.1"/>
    <property type="molecule type" value="Genomic_DNA"/>
</dbReference>
<dbReference type="PANTHER" id="PTHR46520">
    <property type="entry name" value="SERINE BETA-LACTAMASE-LIKE PROTEIN LACTB, MITOCHONDRIAL"/>
    <property type="match status" value="1"/>
</dbReference>
<evidence type="ECO:0000259" key="1">
    <source>
        <dbReference type="Pfam" id="PF00144"/>
    </source>
</evidence>
<organism evidence="2 3">
    <name type="scientific">Thalassotalea algicola</name>
    <dbReference type="NCBI Taxonomy" id="2716224"/>
    <lineage>
        <taxon>Bacteria</taxon>
        <taxon>Pseudomonadati</taxon>
        <taxon>Pseudomonadota</taxon>
        <taxon>Gammaproteobacteria</taxon>
        <taxon>Alteromonadales</taxon>
        <taxon>Colwelliaceae</taxon>
        <taxon>Thalassotalea</taxon>
    </lineage>
</organism>
<dbReference type="Gene3D" id="3.40.710.10">
    <property type="entry name" value="DD-peptidase/beta-lactamase superfamily"/>
    <property type="match status" value="1"/>
</dbReference>